<evidence type="ECO:0000256" key="3">
    <source>
        <dbReference type="RuleBase" id="RU366045"/>
    </source>
</evidence>
<sequence>MRVFRALLIAALTGTHLTAAYSTLVQSIIDKAKNDSIDLESQPWSTAAFQAIDDLQNSSVAVPPAVENATKIDTHVHAVPQFYLDIMPVKPGSWSIEQHLELMANLSIAHAVLSIPWPGASIYAGNQSATVALARIVNEYLGELCRVLPKQFSYVAVVPLPYVDLALREAKYALTSLGAVGIGLFTNHEGYYLGNTTLDPFFSGLNTFSSTTKKAIFVHPAMPRVPPAVKNAATVDFYWETAQAITGLTLSLTLQNYTSLDYQFSHGGGAFPSIWDRLFDQSTADFKSSSEKIYRKRLNWDSAGPVYPRQIQGLLAYDIPKKHLTYGTDFPFNIGDYAANTQGVSDASFLTSKQKEDIFRDNALEFYPKITV</sequence>
<comment type="caution">
    <text evidence="6">The sequence shown here is derived from an EMBL/GenBank/DDBJ whole genome shotgun (WGS) entry which is preliminary data.</text>
</comment>
<dbReference type="InterPro" id="IPR006680">
    <property type="entry name" value="Amidohydro-rel"/>
</dbReference>
<evidence type="ECO:0000313" key="6">
    <source>
        <dbReference type="EMBL" id="KAF2740409.1"/>
    </source>
</evidence>
<dbReference type="PANTHER" id="PTHR21240">
    <property type="entry name" value="2-AMINO-3-CARBOXYLMUCONATE-6-SEMIALDEHYDE DECARBOXYLASE"/>
    <property type="match status" value="1"/>
</dbReference>
<name>A0A9P4R7N0_9PLEO</name>
<dbReference type="AlphaFoldDB" id="A0A9P4R7N0"/>
<proteinExistence type="inferred from homology"/>
<dbReference type="InterPro" id="IPR032465">
    <property type="entry name" value="ACMSD"/>
</dbReference>
<evidence type="ECO:0000313" key="7">
    <source>
        <dbReference type="Proteomes" id="UP000799444"/>
    </source>
</evidence>
<dbReference type="Proteomes" id="UP000799444">
    <property type="component" value="Unassembled WGS sequence"/>
</dbReference>
<dbReference type="OrthoDB" id="2832284at2759"/>
<keyword evidence="1 3" id="KW-0210">Decarboxylase</keyword>
<dbReference type="Gene3D" id="3.20.20.140">
    <property type="entry name" value="Metal-dependent hydrolases"/>
    <property type="match status" value="1"/>
</dbReference>
<feature type="signal peptide" evidence="4">
    <location>
        <begin position="1"/>
        <end position="20"/>
    </location>
</feature>
<dbReference type="GO" id="GO:0019748">
    <property type="term" value="P:secondary metabolic process"/>
    <property type="evidence" value="ECO:0007669"/>
    <property type="project" value="TreeGrafter"/>
</dbReference>
<evidence type="ECO:0000256" key="4">
    <source>
        <dbReference type="SAM" id="SignalP"/>
    </source>
</evidence>
<feature type="chain" id="PRO_5040266959" description="Amidohydrolase-related domain-containing protein" evidence="4">
    <location>
        <begin position="21"/>
        <end position="372"/>
    </location>
</feature>
<dbReference type="GO" id="GO:0016831">
    <property type="term" value="F:carboxy-lyase activity"/>
    <property type="evidence" value="ECO:0007669"/>
    <property type="project" value="UniProtKB-KW"/>
</dbReference>
<keyword evidence="7" id="KW-1185">Reference proteome</keyword>
<evidence type="ECO:0000256" key="1">
    <source>
        <dbReference type="ARBA" id="ARBA00022793"/>
    </source>
</evidence>
<keyword evidence="4" id="KW-0732">Signal</keyword>
<feature type="domain" description="Amidohydrolase-related" evidence="5">
    <location>
        <begin position="72"/>
        <end position="368"/>
    </location>
</feature>
<accession>A0A9P4R7N0</accession>
<protein>
    <recommendedName>
        <fullName evidence="5">Amidohydrolase-related domain-containing protein</fullName>
    </recommendedName>
</protein>
<organism evidence="6 7">
    <name type="scientific">Polyplosphaeria fusca</name>
    <dbReference type="NCBI Taxonomy" id="682080"/>
    <lineage>
        <taxon>Eukaryota</taxon>
        <taxon>Fungi</taxon>
        <taxon>Dikarya</taxon>
        <taxon>Ascomycota</taxon>
        <taxon>Pezizomycotina</taxon>
        <taxon>Dothideomycetes</taxon>
        <taxon>Pleosporomycetidae</taxon>
        <taxon>Pleosporales</taxon>
        <taxon>Tetraplosphaeriaceae</taxon>
        <taxon>Polyplosphaeria</taxon>
    </lineage>
</organism>
<comment type="similarity">
    <text evidence="3">Belongs to the metallo-dependent hydrolases superfamily.</text>
</comment>
<dbReference type="GO" id="GO:0005829">
    <property type="term" value="C:cytosol"/>
    <property type="evidence" value="ECO:0007669"/>
    <property type="project" value="TreeGrafter"/>
</dbReference>
<dbReference type="PANTHER" id="PTHR21240:SF32">
    <property type="entry name" value="AMIDOHYDROLASE-RELATED DOMAIN-CONTAINING PROTEIN"/>
    <property type="match status" value="1"/>
</dbReference>
<dbReference type="InterPro" id="IPR032466">
    <property type="entry name" value="Metal_Hydrolase"/>
</dbReference>
<gene>
    <name evidence="6" type="ORF">EJ04DRAFT_482411</name>
</gene>
<dbReference type="Pfam" id="PF04909">
    <property type="entry name" value="Amidohydro_2"/>
    <property type="match status" value="1"/>
</dbReference>
<dbReference type="EMBL" id="ML996100">
    <property type="protein sequence ID" value="KAF2740409.1"/>
    <property type="molecule type" value="Genomic_DNA"/>
</dbReference>
<dbReference type="SUPFAM" id="SSF51556">
    <property type="entry name" value="Metallo-dependent hydrolases"/>
    <property type="match status" value="1"/>
</dbReference>
<reference evidence="6" key="1">
    <citation type="journal article" date="2020" name="Stud. Mycol.">
        <title>101 Dothideomycetes genomes: a test case for predicting lifestyles and emergence of pathogens.</title>
        <authorList>
            <person name="Haridas S."/>
            <person name="Albert R."/>
            <person name="Binder M."/>
            <person name="Bloem J."/>
            <person name="Labutti K."/>
            <person name="Salamov A."/>
            <person name="Andreopoulos B."/>
            <person name="Baker S."/>
            <person name="Barry K."/>
            <person name="Bills G."/>
            <person name="Bluhm B."/>
            <person name="Cannon C."/>
            <person name="Castanera R."/>
            <person name="Culley D."/>
            <person name="Daum C."/>
            <person name="Ezra D."/>
            <person name="Gonzalez J."/>
            <person name="Henrissat B."/>
            <person name="Kuo A."/>
            <person name="Liang C."/>
            <person name="Lipzen A."/>
            <person name="Lutzoni F."/>
            <person name="Magnuson J."/>
            <person name="Mondo S."/>
            <person name="Nolan M."/>
            <person name="Ohm R."/>
            <person name="Pangilinan J."/>
            <person name="Park H.-J."/>
            <person name="Ramirez L."/>
            <person name="Alfaro M."/>
            <person name="Sun H."/>
            <person name="Tritt A."/>
            <person name="Yoshinaga Y."/>
            <person name="Zwiers L.-H."/>
            <person name="Turgeon B."/>
            <person name="Goodwin S."/>
            <person name="Spatafora J."/>
            <person name="Crous P."/>
            <person name="Grigoriev I."/>
        </authorList>
    </citation>
    <scope>NUCLEOTIDE SEQUENCE</scope>
    <source>
        <strain evidence="6">CBS 125425</strain>
    </source>
</reference>
<evidence type="ECO:0000259" key="5">
    <source>
        <dbReference type="Pfam" id="PF04909"/>
    </source>
</evidence>
<dbReference type="GO" id="GO:0016787">
    <property type="term" value="F:hydrolase activity"/>
    <property type="evidence" value="ECO:0007669"/>
    <property type="project" value="InterPro"/>
</dbReference>
<evidence type="ECO:0000256" key="2">
    <source>
        <dbReference type="ARBA" id="ARBA00023239"/>
    </source>
</evidence>
<keyword evidence="2 3" id="KW-0456">Lyase</keyword>